<comment type="caution">
    <text evidence="1">The sequence shown here is derived from an EMBL/GenBank/DDBJ whole genome shotgun (WGS) entry which is preliminary data.</text>
</comment>
<dbReference type="PATRIC" id="fig|1203610.3.peg.4640"/>
<evidence type="ECO:0008006" key="3">
    <source>
        <dbReference type="Google" id="ProtNLM"/>
    </source>
</evidence>
<dbReference type="HOGENOM" id="CLU_106624_0_0_10"/>
<evidence type="ECO:0000313" key="1">
    <source>
        <dbReference type="EMBL" id="KKB49488.1"/>
    </source>
</evidence>
<reference evidence="1 2" key="1">
    <citation type="submission" date="2013-04" db="EMBL/GenBank/DDBJ databases">
        <title>The Genome Sequence of Parabacteroides gordonii DSM 23371.</title>
        <authorList>
            <consortium name="The Broad Institute Genomics Platform"/>
            <person name="Earl A."/>
            <person name="Ward D."/>
            <person name="Feldgarden M."/>
            <person name="Gevers D."/>
            <person name="Martens E."/>
            <person name="Sakamoto M."/>
            <person name="Benno Y."/>
            <person name="Suzuki N."/>
            <person name="Matsunaga N."/>
            <person name="Koshihara K."/>
            <person name="Seki M."/>
            <person name="Komiya H."/>
            <person name="Walker B."/>
            <person name="Young S."/>
            <person name="Zeng Q."/>
            <person name="Gargeya S."/>
            <person name="Fitzgerald M."/>
            <person name="Haas B."/>
            <person name="Abouelleil A."/>
            <person name="Allen A.W."/>
            <person name="Alvarado L."/>
            <person name="Arachchi H.M."/>
            <person name="Berlin A.M."/>
            <person name="Chapman S.B."/>
            <person name="Gainer-Dewar J."/>
            <person name="Goldberg J."/>
            <person name="Griggs A."/>
            <person name="Gujja S."/>
            <person name="Hansen M."/>
            <person name="Howarth C."/>
            <person name="Imamovic A."/>
            <person name="Ireland A."/>
            <person name="Larimer J."/>
            <person name="McCowan C."/>
            <person name="Murphy C."/>
            <person name="Pearson M."/>
            <person name="Poon T.W."/>
            <person name="Priest M."/>
            <person name="Roberts A."/>
            <person name="Saif S."/>
            <person name="Shea T."/>
            <person name="Sisk P."/>
            <person name="Sykes S."/>
            <person name="Wortman J."/>
            <person name="Nusbaum C."/>
            <person name="Birren B."/>
        </authorList>
    </citation>
    <scope>NUCLEOTIDE SEQUENCE [LARGE SCALE GENOMIC DNA]</scope>
    <source>
        <strain evidence="1 2">MS-1</strain>
    </source>
</reference>
<dbReference type="RefSeq" id="WP_028728131.1">
    <property type="nucleotide sequence ID" value="NZ_AUAE01000027.1"/>
</dbReference>
<evidence type="ECO:0000313" key="2">
    <source>
        <dbReference type="Proteomes" id="UP000033035"/>
    </source>
</evidence>
<protein>
    <recommendedName>
        <fullName evidence="3">AbiEi antitoxin C-terminal domain-containing protein</fullName>
    </recommendedName>
</protein>
<gene>
    <name evidence="1" type="ORF">HMPREF1536_04552</name>
</gene>
<sequence>MTFLEFKNQLFDLACFNIYQVYAWQSDFDRNSLTRWVKKGYLIRLRQGYFAFSEYKSKPDYFLYFANRIYRPSYISLHTALSFYGMIPEAVVQITSVTTLKTASFVNDFGEYSYKNVKENLMFGYELKPMADNRTIQFATPEKALLDLLYLYPFYDSEQELEELRLDEDYLHDDLNKDLLMDYCDMFQSKALDHRVKLLLKTYDL</sequence>
<dbReference type="STRING" id="1203610.HMPREF1536_04552"/>
<dbReference type="AlphaFoldDB" id="A0A0F5IVB8"/>
<keyword evidence="2" id="KW-1185">Reference proteome</keyword>
<name>A0A0F5IVB8_9BACT</name>
<proteinExistence type="predicted"/>
<organism evidence="1 2">
    <name type="scientific">Parabacteroides gordonii MS-1 = DSM 23371</name>
    <dbReference type="NCBI Taxonomy" id="1203610"/>
    <lineage>
        <taxon>Bacteria</taxon>
        <taxon>Pseudomonadati</taxon>
        <taxon>Bacteroidota</taxon>
        <taxon>Bacteroidia</taxon>
        <taxon>Bacteroidales</taxon>
        <taxon>Tannerellaceae</taxon>
        <taxon>Parabacteroides</taxon>
    </lineage>
</organism>
<accession>A0A0F5IVB8</accession>
<dbReference type="Proteomes" id="UP000033035">
    <property type="component" value="Unassembled WGS sequence"/>
</dbReference>
<dbReference type="EMBL" id="AQHW01000025">
    <property type="protein sequence ID" value="KKB49488.1"/>
    <property type="molecule type" value="Genomic_DNA"/>
</dbReference>